<gene>
    <name evidence="3" type="ORF">AOT14_10170</name>
</gene>
<organism evidence="3 4">
    <name type="scientific">Stenotrophomonas acidaminiphila</name>
    <dbReference type="NCBI Taxonomy" id="128780"/>
    <lineage>
        <taxon>Bacteria</taxon>
        <taxon>Pseudomonadati</taxon>
        <taxon>Pseudomonadota</taxon>
        <taxon>Gammaproteobacteria</taxon>
        <taxon>Lysobacterales</taxon>
        <taxon>Lysobacteraceae</taxon>
        <taxon>Stenotrophomonas</taxon>
    </lineage>
</organism>
<dbReference type="Pfam" id="PF01841">
    <property type="entry name" value="Transglut_core"/>
    <property type="match status" value="1"/>
</dbReference>
<dbReference type="SMART" id="SM00460">
    <property type="entry name" value="TGc"/>
    <property type="match status" value="1"/>
</dbReference>
<dbReference type="EMBL" id="CP012900">
    <property type="protein sequence ID" value="ALJ27430.1"/>
    <property type="molecule type" value="Genomic_DNA"/>
</dbReference>
<dbReference type="Gene3D" id="3.10.620.30">
    <property type="match status" value="1"/>
</dbReference>
<keyword evidence="1" id="KW-0472">Membrane</keyword>
<dbReference type="RefSeq" id="WP_054668606.1">
    <property type="nucleotide sequence ID" value="NZ_DAMDNZ010000007.1"/>
</dbReference>
<sequence length="658" mass="72621" precursor="true">MSDRARLPPLNPTARNWALLTTALALLPLLLQLPGMLAAVFAATALLVALLAWRRPVPLPLRLLLVATMLLAIYWQMGASPGRDTGCALLAAMLAIKSSELRSLRDARSLLGFALFAPFAAFLLDQGPGTLLLSLAAVICALLGLQHLADAETGAAPQTVALQLRTIGRLLLVALPLALSAFWLLPRLPTPLWGIPERAIGKPGLSDTMAPGQWLDLMADDSPALRAQFAGAAPPPEQRYWRGPVLTRFDGRTWTRLESQRRRPPPAMTAGPAQWDYQIEYEATERRELVALDLPLAAPDQTGLDADYTLVSARPLATLTRWRLRSAPPGRFQPALPPDLREATLQLPRGFNPRTLALARQWRRDAGNDDAAIVRRAMQWISRDFSYTLSTPLPGRHGADEFLFDWKAGFCEHFSSAFVVLMRGAGIPARVVTGYAGGTRNRYGDYWLVRRMDAHAWAEVWLPQRGWTRVDPTAAVAPERIRDTLEDRLARGNSAGGGLDMGARWLQLAQAGDWLRRNWNGLVLSFDARRQQRLLSPFGIERLEPAQLVGLLAAFALVAVIAMAWLLARGERERDPLLRAWRRLDRRYARLGLGRQAHETAGDWAARVEALRPGSGLVLLSQRFSDARYAGASSDLASLLRDLHRHRPQPGVPTGART</sequence>
<dbReference type="PANTHER" id="PTHR42736:SF1">
    <property type="entry name" value="PROTEIN-GLUTAMINE GAMMA-GLUTAMYLTRANSFERASE"/>
    <property type="match status" value="1"/>
</dbReference>
<keyword evidence="1" id="KW-1133">Transmembrane helix</keyword>
<keyword evidence="4" id="KW-1185">Reference proteome</keyword>
<dbReference type="OrthoDB" id="9804872at2"/>
<evidence type="ECO:0000313" key="4">
    <source>
        <dbReference type="Proteomes" id="UP000061010"/>
    </source>
</evidence>
<dbReference type="Proteomes" id="UP000061010">
    <property type="component" value="Chromosome"/>
</dbReference>
<feature type="transmembrane region" description="Helical" evidence="1">
    <location>
        <begin position="58"/>
        <end position="75"/>
    </location>
</feature>
<dbReference type="InterPro" id="IPR052901">
    <property type="entry name" value="Bact_TGase-like"/>
</dbReference>
<dbReference type="InterPro" id="IPR025403">
    <property type="entry name" value="TgpA-like_C"/>
</dbReference>
<feature type="domain" description="Transglutaminase-like" evidence="2">
    <location>
        <begin position="403"/>
        <end position="474"/>
    </location>
</feature>
<dbReference type="InterPro" id="IPR038765">
    <property type="entry name" value="Papain-like_cys_pep_sf"/>
</dbReference>
<feature type="transmembrane region" description="Helical" evidence="1">
    <location>
        <begin position="548"/>
        <end position="568"/>
    </location>
</feature>
<protein>
    <submittedName>
        <fullName evidence="3">Transmembrane transglutaminase</fullName>
    </submittedName>
</protein>
<dbReference type="InterPro" id="IPR021878">
    <property type="entry name" value="TgpA_N"/>
</dbReference>
<feature type="transmembrane region" description="Helical" evidence="1">
    <location>
        <begin position="130"/>
        <end position="149"/>
    </location>
</feature>
<reference evidence="3 4" key="1">
    <citation type="journal article" date="2015" name="Genome Announc.">
        <title>Complete Genome Sequencing of Stenotrophomonas acidaminiphila ZAC14D2_NAIMI4_2, a Multidrug-Resistant Strain Isolated from Sediments of a Polluted River in Mexico, Uncovers New Antibiotic Resistance Genes and a Novel Class-II Lasso Peptide Biosynthesis Gene Cluster.</title>
        <authorList>
            <person name="Vinuesa P."/>
            <person name="Ochoa-Sanchez L.E."/>
        </authorList>
    </citation>
    <scope>NUCLEOTIDE SEQUENCE [LARGE SCALE GENOMIC DNA]</scope>
    <source>
        <strain evidence="3 4">ZAC14D2_NAIMI4_2</strain>
    </source>
</reference>
<evidence type="ECO:0000256" key="1">
    <source>
        <dbReference type="SAM" id="Phobius"/>
    </source>
</evidence>
<accession>A0A0S1AX93</accession>
<dbReference type="SUPFAM" id="SSF54001">
    <property type="entry name" value="Cysteine proteinases"/>
    <property type="match status" value="1"/>
</dbReference>
<dbReference type="KEGG" id="sacz:AOT14_10170"/>
<dbReference type="Pfam" id="PF13559">
    <property type="entry name" value="DUF4129"/>
    <property type="match status" value="1"/>
</dbReference>
<evidence type="ECO:0000313" key="3">
    <source>
        <dbReference type="EMBL" id="ALJ27430.1"/>
    </source>
</evidence>
<dbReference type="Pfam" id="PF11992">
    <property type="entry name" value="TgpA_N"/>
    <property type="match status" value="1"/>
</dbReference>
<feature type="transmembrane region" description="Helical" evidence="1">
    <location>
        <begin position="170"/>
        <end position="188"/>
    </location>
</feature>
<evidence type="ECO:0000259" key="2">
    <source>
        <dbReference type="SMART" id="SM00460"/>
    </source>
</evidence>
<dbReference type="AlphaFoldDB" id="A0A0S1AX93"/>
<keyword evidence="1 3" id="KW-0812">Transmembrane</keyword>
<name>A0A0S1AX93_9GAMM</name>
<dbReference type="PATRIC" id="fig|128780.6.peg.1015"/>
<proteinExistence type="predicted"/>
<dbReference type="PANTHER" id="PTHR42736">
    <property type="entry name" value="PROTEIN-GLUTAMINE GAMMA-GLUTAMYLTRANSFERASE"/>
    <property type="match status" value="1"/>
</dbReference>
<dbReference type="InterPro" id="IPR002931">
    <property type="entry name" value="Transglutaminase-like"/>
</dbReference>